<keyword evidence="1" id="KW-0812">Transmembrane</keyword>
<dbReference type="InterPro" id="IPR031578">
    <property type="entry name" value="TipE"/>
</dbReference>
<dbReference type="GO" id="GO:0005886">
    <property type="term" value="C:plasma membrane"/>
    <property type="evidence" value="ECO:0007669"/>
    <property type="project" value="TreeGrafter"/>
</dbReference>
<evidence type="ECO:0000256" key="1">
    <source>
        <dbReference type="SAM" id="Phobius"/>
    </source>
</evidence>
<name>A0AAN8WIW8_HALRR</name>
<sequence length="444" mass="49894">MPSEKHICLSICICQMTAILSGVSLLYLAVIVVIPAKNELSLNFNRNPIMCTTTQAIDILASGKKVKCKWSTCSEWCLSKGSGSCMQIMVQARHNGSRVNFRDCVDIADDTCSALDVNVTYTKKCKLGECKDLTGLYHCEREGDNPCAYITPAFECASRSIDRNTVICDEESCKDRLIGVYTCRNGGCQKLKDIKKYYLDCERKCTKLEMRERNVVIFSKERLVATACTSMDSPDNNSIAMVSDRQEWRDKKVGLFIFCTDVLKQTGQTTYDLISYDCFNATLADANEFSTVKDYITLKNIHQSLGNRTEEWIIPPESELSVFNNTQLRINPDGCVNTLRKECTEFFETHAHDGFDGMTQDRFQCYYTDQMNEYVIGKFNPELTQVLLLLCSILPGCLFVFACTCLFICSKSVGVDDEGHLKLILMQGSGGGVSKEPVQFDELL</sequence>
<evidence type="ECO:0000313" key="2">
    <source>
        <dbReference type="EMBL" id="KAK7062953.1"/>
    </source>
</evidence>
<dbReference type="GO" id="GO:0017080">
    <property type="term" value="F:sodium channel regulator activity"/>
    <property type="evidence" value="ECO:0007669"/>
    <property type="project" value="TreeGrafter"/>
</dbReference>
<dbReference type="AlphaFoldDB" id="A0AAN8WIW8"/>
<protein>
    <submittedName>
        <fullName evidence="2">Uncharacterized protein</fullName>
    </submittedName>
</protein>
<dbReference type="Proteomes" id="UP001381693">
    <property type="component" value="Unassembled WGS sequence"/>
</dbReference>
<feature type="transmembrane region" description="Helical" evidence="1">
    <location>
        <begin position="386"/>
        <end position="409"/>
    </location>
</feature>
<reference evidence="2 3" key="1">
    <citation type="submission" date="2023-11" db="EMBL/GenBank/DDBJ databases">
        <title>Halocaridina rubra genome assembly.</title>
        <authorList>
            <person name="Smith C."/>
        </authorList>
    </citation>
    <scope>NUCLEOTIDE SEQUENCE [LARGE SCALE GENOMIC DNA]</scope>
    <source>
        <strain evidence="2">EP-1</strain>
        <tissue evidence="2">Whole</tissue>
    </source>
</reference>
<keyword evidence="3" id="KW-1185">Reference proteome</keyword>
<organism evidence="2 3">
    <name type="scientific">Halocaridina rubra</name>
    <name type="common">Hawaiian red shrimp</name>
    <dbReference type="NCBI Taxonomy" id="373956"/>
    <lineage>
        <taxon>Eukaryota</taxon>
        <taxon>Metazoa</taxon>
        <taxon>Ecdysozoa</taxon>
        <taxon>Arthropoda</taxon>
        <taxon>Crustacea</taxon>
        <taxon>Multicrustacea</taxon>
        <taxon>Malacostraca</taxon>
        <taxon>Eumalacostraca</taxon>
        <taxon>Eucarida</taxon>
        <taxon>Decapoda</taxon>
        <taxon>Pleocyemata</taxon>
        <taxon>Caridea</taxon>
        <taxon>Atyoidea</taxon>
        <taxon>Atyidae</taxon>
        <taxon>Halocaridina</taxon>
    </lineage>
</organism>
<accession>A0AAN8WIW8</accession>
<dbReference type="PANTHER" id="PTHR12335:SF3">
    <property type="entry name" value="IP11896P"/>
    <property type="match status" value="1"/>
</dbReference>
<evidence type="ECO:0000313" key="3">
    <source>
        <dbReference type="Proteomes" id="UP001381693"/>
    </source>
</evidence>
<feature type="transmembrane region" description="Helical" evidence="1">
    <location>
        <begin position="7"/>
        <end position="34"/>
    </location>
</feature>
<comment type="caution">
    <text evidence="2">The sequence shown here is derived from an EMBL/GenBank/DDBJ whole genome shotgun (WGS) entry which is preliminary data.</text>
</comment>
<keyword evidence="1" id="KW-1133">Transmembrane helix</keyword>
<keyword evidence="1" id="KW-0472">Membrane</keyword>
<proteinExistence type="predicted"/>
<dbReference type="PANTHER" id="PTHR12335">
    <property type="entry name" value="TIPE PROTEIN TEMPERATURE-INDUCED PARALYTIC E"/>
    <property type="match status" value="1"/>
</dbReference>
<dbReference type="EMBL" id="JAXCGZ010021002">
    <property type="protein sequence ID" value="KAK7062953.1"/>
    <property type="molecule type" value="Genomic_DNA"/>
</dbReference>
<gene>
    <name evidence="2" type="ORF">SK128_018661</name>
</gene>
<dbReference type="GO" id="GO:0002028">
    <property type="term" value="P:regulation of sodium ion transport"/>
    <property type="evidence" value="ECO:0007669"/>
    <property type="project" value="TreeGrafter"/>
</dbReference>
<dbReference type="Pfam" id="PF16972">
    <property type="entry name" value="TipE"/>
    <property type="match status" value="1"/>
</dbReference>